<keyword evidence="4 11" id="KW-0813">Transport</keyword>
<comment type="similarity">
    <text evidence="3">Belongs to the ABC transporter superfamily.</text>
</comment>
<feature type="transmembrane region" description="Helical" evidence="11">
    <location>
        <begin position="254"/>
        <end position="275"/>
    </location>
</feature>
<dbReference type="InterPro" id="IPR025966">
    <property type="entry name" value="OppC_N"/>
</dbReference>
<dbReference type="InterPro" id="IPR027417">
    <property type="entry name" value="P-loop_NTPase"/>
</dbReference>
<evidence type="ECO:0000256" key="2">
    <source>
        <dbReference type="ARBA" id="ARBA00004202"/>
    </source>
</evidence>
<dbReference type="InterPro" id="IPR017871">
    <property type="entry name" value="ABC_transporter-like_CS"/>
</dbReference>
<keyword evidence="7" id="KW-0547">Nucleotide-binding</keyword>
<dbReference type="PROSITE" id="PS50928">
    <property type="entry name" value="ABC_TM1"/>
    <property type="match status" value="1"/>
</dbReference>
<dbReference type="Pfam" id="PF12911">
    <property type="entry name" value="OppC_N"/>
    <property type="match status" value="1"/>
</dbReference>
<dbReference type="Gene3D" id="1.10.3720.10">
    <property type="entry name" value="MetI-like"/>
    <property type="match status" value="1"/>
</dbReference>
<dbReference type="CDD" id="cd03257">
    <property type="entry name" value="ABC_NikE_OppD_transporters"/>
    <property type="match status" value="1"/>
</dbReference>
<sequence length="585" mass="61776">MDTASRNAPARRGAVRRFAASPRAVVSALVLGTIVVLVALAPVIAPHDPNTADLGRAFDPPEAGHPLGLDPAGRDVWSRLLHGGRFTLAGAAVAVAVALAAGVPAGLAAGYRGGWFDTLADWWFNLTMALPAMVVLLASRAVLGPTVWTLMVILGLLVAPSFFRLVRSTVAAMRGELYVDAARVFGLSDTRIMGRHVLVVVRAPIIIQTALVAGMAIGLQAGLEFLGIGSGDLPTWGAMLNEAFTNVHRDPLLMLWPGLALGLTSAALVLLASALRDVLEDRGAPAATGRRARSRATGGPAPSVSAEDRTALLSVRGLTIAYPHDDGSAKQVVNGIDLEVRRGEILGLVGESGSGKTQTAFSVLGLLPEGGRVEKGSVTVDGQQIVGAGERTLRRLRGSTVAYVPQEPMSNLDPAFTVGDHLTEPLRHKLGLSRARARERALELLRQVEISDAERVLASYPHQISGGMAQRVLIAGAVSCDPDLLVADEPTTALDVTVQAEILALLRSLRTERGMGVLLVTHDLGVVADVCDRVAVLREGRIVEHGSAERVLTAPEAPYTRDLLDAVLDNTPARGPWRPREEETR</sequence>
<comment type="caution">
    <text evidence="15">The sequence shown here is derived from an EMBL/GenBank/DDBJ whole genome shotgun (WGS) entry which is preliminary data.</text>
</comment>
<feature type="transmembrane region" description="Helical" evidence="11">
    <location>
        <begin position="86"/>
        <end position="110"/>
    </location>
</feature>
<keyword evidence="16" id="KW-1185">Reference proteome</keyword>
<feature type="compositionally biased region" description="Low complexity" evidence="12">
    <location>
        <begin position="286"/>
        <end position="302"/>
    </location>
</feature>
<dbReference type="CDD" id="cd06261">
    <property type="entry name" value="TM_PBP2"/>
    <property type="match status" value="1"/>
</dbReference>
<feature type="transmembrane region" description="Helical" evidence="11">
    <location>
        <begin position="197"/>
        <end position="217"/>
    </location>
</feature>
<feature type="domain" description="ABC transporter" evidence="13">
    <location>
        <begin position="315"/>
        <end position="564"/>
    </location>
</feature>
<gene>
    <name evidence="15" type="ORF">IDM40_19575</name>
</gene>
<dbReference type="Pfam" id="PF00005">
    <property type="entry name" value="ABC_tran"/>
    <property type="match status" value="1"/>
</dbReference>
<dbReference type="SMART" id="SM00382">
    <property type="entry name" value="AAA"/>
    <property type="match status" value="1"/>
</dbReference>
<organism evidence="15 16">
    <name type="scientific">Nocardiopsis coralli</name>
    <dbReference type="NCBI Taxonomy" id="2772213"/>
    <lineage>
        <taxon>Bacteria</taxon>
        <taxon>Bacillati</taxon>
        <taxon>Actinomycetota</taxon>
        <taxon>Actinomycetes</taxon>
        <taxon>Streptosporangiales</taxon>
        <taxon>Nocardiopsidaceae</taxon>
        <taxon>Nocardiopsis</taxon>
    </lineage>
</organism>
<dbReference type="SUPFAM" id="SSF52540">
    <property type="entry name" value="P-loop containing nucleoside triphosphate hydrolases"/>
    <property type="match status" value="1"/>
</dbReference>
<evidence type="ECO:0000256" key="11">
    <source>
        <dbReference type="RuleBase" id="RU363032"/>
    </source>
</evidence>
<evidence type="ECO:0000259" key="13">
    <source>
        <dbReference type="PROSITE" id="PS50893"/>
    </source>
</evidence>
<reference evidence="15 16" key="1">
    <citation type="submission" date="2020-09" db="EMBL/GenBank/DDBJ databases">
        <title>Diversity and distribution of actinomycetes associated with coral in the coast of Hainan.</title>
        <authorList>
            <person name="Li F."/>
        </authorList>
    </citation>
    <scope>NUCLEOTIDE SEQUENCE [LARGE SCALE GENOMIC DNA]</scope>
    <source>
        <strain evidence="15 16">HNM0947</strain>
    </source>
</reference>
<evidence type="ECO:0000313" key="16">
    <source>
        <dbReference type="Proteomes" id="UP000806528"/>
    </source>
</evidence>
<evidence type="ECO:0000256" key="7">
    <source>
        <dbReference type="ARBA" id="ARBA00022741"/>
    </source>
</evidence>
<feature type="transmembrane region" description="Helical" evidence="11">
    <location>
        <begin position="21"/>
        <end position="45"/>
    </location>
</feature>
<dbReference type="InterPro" id="IPR035906">
    <property type="entry name" value="MetI-like_sf"/>
</dbReference>
<dbReference type="PANTHER" id="PTHR43297:SF2">
    <property type="entry name" value="DIPEPTIDE TRANSPORT ATP-BINDING PROTEIN DPPD"/>
    <property type="match status" value="1"/>
</dbReference>
<comment type="similarity">
    <text evidence="11">Belongs to the binding-protein-dependent transport system permease family.</text>
</comment>
<dbReference type="Pfam" id="PF00528">
    <property type="entry name" value="BPD_transp_1"/>
    <property type="match status" value="1"/>
</dbReference>
<evidence type="ECO:0000256" key="1">
    <source>
        <dbReference type="ARBA" id="ARBA00004141"/>
    </source>
</evidence>
<feature type="transmembrane region" description="Helical" evidence="11">
    <location>
        <begin position="122"/>
        <end position="141"/>
    </location>
</feature>
<feature type="domain" description="ABC transmembrane type-1" evidence="14">
    <location>
        <begin position="84"/>
        <end position="272"/>
    </location>
</feature>
<evidence type="ECO:0000256" key="10">
    <source>
        <dbReference type="ARBA" id="ARBA00023136"/>
    </source>
</evidence>
<accession>A0ABR9PB06</accession>
<evidence type="ECO:0000313" key="15">
    <source>
        <dbReference type="EMBL" id="MBE3000875.1"/>
    </source>
</evidence>
<dbReference type="SUPFAM" id="SSF161098">
    <property type="entry name" value="MetI-like"/>
    <property type="match status" value="1"/>
</dbReference>
<dbReference type="InterPro" id="IPR003439">
    <property type="entry name" value="ABC_transporter-like_ATP-bd"/>
</dbReference>
<evidence type="ECO:0000256" key="9">
    <source>
        <dbReference type="ARBA" id="ARBA00022989"/>
    </source>
</evidence>
<feature type="region of interest" description="Disordered" evidence="12">
    <location>
        <begin position="286"/>
        <end position="306"/>
    </location>
</feature>
<keyword evidence="10 11" id="KW-0472">Membrane</keyword>
<dbReference type="InterPro" id="IPR000515">
    <property type="entry name" value="MetI-like"/>
</dbReference>
<comment type="subcellular location">
    <subcellularLocation>
        <location evidence="11">Cell membrane</location>
        <topology evidence="11">Multi-pass membrane protein</topology>
    </subcellularLocation>
    <subcellularLocation>
        <location evidence="2">Cell membrane</location>
        <topology evidence="2">Peripheral membrane protein</topology>
    </subcellularLocation>
    <subcellularLocation>
        <location evidence="1">Membrane</location>
        <topology evidence="1">Multi-pass membrane protein</topology>
    </subcellularLocation>
</comment>
<feature type="transmembrane region" description="Helical" evidence="11">
    <location>
        <begin position="147"/>
        <end position="166"/>
    </location>
</feature>
<keyword evidence="8" id="KW-0067">ATP-binding</keyword>
<dbReference type="EMBL" id="JADBGI010000018">
    <property type="protein sequence ID" value="MBE3000875.1"/>
    <property type="molecule type" value="Genomic_DNA"/>
</dbReference>
<evidence type="ECO:0000259" key="14">
    <source>
        <dbReference type="PROSITE" id="PS50928"/>
    </source>
</evidence>
<keyword evidence="9 11" id="KW-1133">Transmembrane helix</keyword>
<dbReference type="Proteomes" id="UP000806528">
    <property type="component" value="Unassembled WGS sequence"/>
</dbReference>
<evidence type="ECO:0000256" key="4">
    <source>
        <dbReference type="ARBA" id="ARBA00022448"/>
    </source>
</evidence>
<keyword evidence="6 11" id="KW-0812">Transmembrane</keyword>
<proteinExistence type="inferred from homology"/>
<keyword evidence="5" id="KW-1003">Cell membrane</keyword>
<evidence type="ECO:0000256" key="12">
    <source>
        <dbReference type="SAM" id="MobiDB-lite"/>
    </source>
</evidence>
<dbReference type="PROSITE" id="PS50893">
    <property type="entry name" value="ABC_TRANSPORTER_2"/>
    <property type="match status" value="1"/>
</dbReference>
<dbReference type="PANTHER" id="PTHR43297">
    <property type="entry name" value="OLIGOPEPTIDE TRANSPORT ATP-BINDING PROTEIN APPD"/>
    <property type="match status" value="1"/>
</dbReference>
<evidence type="ECO:0000256" key="5">
    <source>
        <dbReference type="ARBA" id="ARBA00022475"/>
    </source>
</evidence>
<dbReference type="PROSITE" id="PS00211">
    <property type="entry name" value="ABC_TRANSPORTER_1"/>
    <property type="match status" value="1"/>
</dbReference>
<evidence type="ECO:0000256" key="6">
    <source>
        <dbReference type="ARBA" id="ARBA00022692"/>
    </source>
</evidence>
<name>A0ABR9PB06_9ACTN</name>
<protein>
    <submittedName>
        <fullName evidence="15">Dipeptide/oligopeptide/nickel ABC transporter permease/ATP-binding protein</fullName>
    </submittedName>
</protein>
<dbReference type="InterPro" id="IPR003593">
    <property type="entry name" value="AAA+_ATPase"/>
</dbReference>
<evidence type="ECO:0000256" key="8">
    <source>
        <dbReference type="ARBA" id="ARBA00022840"/>
    </source>
</evidence>
<evidence type="ECO:0000256" key="3">
    <source>
        <dbReference type="ARBA" id="ARBA00005417"/>
    </source>
</evidence>
<dbReference type="InterPro" id="IPR050388">
    <property type="entry name" value="ABC_Ni/Peptide_Import"/>
</dbReference>
<dbReference type="Gene3D" id="3.40.50.300">
    <property type="entry name" value="P-loop containing nucleotide triphosphate hydrolases"/>
    <property type="match status" value="1"/>
</dbReference>